<dbReference type="InterPro" id="IPR024930">
    <property type="entry name" value="Skp_dom_sf"/>
</dbReference>
<dbReference type="Proteomes" id="UP000256310">
    <property type="component" value="Unassembled WGS sequence"/>
</dbReference>
<protein>
    <submittedName>
        <fullName evidence="3">Periplasmic chaperone for outer membrane proteins Skp</fullName>
    </submittedName>
</protein>
<dbReference type="SMART" id="SM00935">
    <property type="entry name" value="OmpH"/>
    <property type="match status" value="1"/>
</dbReference>
<evidence type="ECO:0000313" key="4">
    <source>
        <dbReference type="Proteomes" id="UP000256310"/>
    </source>
</evidence>
<dbReference type="Pfam" id="PF03938">
    <property type="entry name" value="OmpH"/>
    <property type="match status" value="1"/>
</dbReference>
<dbReference type="Gene3D" id="3.30.910.20">
    <property type="entry name" value="Skp domain"/>
    <property type="match status" value="1"/>
</dbReference>
<proteinExistence type="predicted"/>
<feature type="region of interest" description="Disordered" evidence="1">
    <location>
        <begin position="188"/>
        <end position="215"/>
    </location>
</feature>
<feature type="chain" id="PRO_5017611921" evidence="2">
    <location>
        <begin position="27"/>
        <end position="215"/>
    </location>
</feature>
<dbReference type="OrthoDB" id="7427936at2"/>
<dbReference type="InterPro" id="IPR005632">
    <property type="entry name" value="Chaperone_Skp"/>
</dbReference>
<gene>
    <name evidence="3" type="ORF">DFR46_0592</name>
</gene>
<sequence length="215" mass="22064">MFSKTKTLFAGLFLALPMVAASPAYAQARGVGVVSVDGAIQATTAYQTAGAQVQSTYAAQIAQAQARATALEAELLPLQQAAQAAQSAPGATQESAGPAIQAFTTRQQAAQQELATIRRPVILATQYVREQIGVHFNDALTAAMAATNVDLVLEPNAVATIAQNSTANITAAVTTQLNTRVPSVQAIPPAGWTPGDTLRAAQAAAQPATSQPEGR</sequence>
<evidence type="ECO:0000256" key="2">
    <source>
        <dbReference type="SAM" id="SignalP"/>
    </source>
</evidence>
<dbReference type="RefSeq" id="WP_116235098.1">
    <property type="nucleotide sequence ID" value="NZ_QRDP01000004.1"/>
</dbReference>
<dbReference type="GO" id="GO:0051082">
    <property type="term" value="F:unfolded protein binding"/>
    <property type="evidence" value="ECO:0007669"/>
    <property type="project" value="InterPro"/>
</dbReference>
<accession>A0A3D9FCR2</accession>
<evidence type="ECO:0000256" key="1">
    <source>
        <dbReference type="SAM" id="MobiDB-lite"/>
    </source>
</evidence>
<feature type="signal peptide" evidence="2">
    <location>
        <begin position="1"/>
        <end position="26"/>
    </location>
</feature>
<dbReference type="SUPFAM" id="SSF111384">
    <property type="entry name" value="OmpH-like"/>
    <property type="match status" value="1"/>
</dbReference>
<organism evidence="3 4">
    <name type="scientific">Parasphingopyxis lamellibrachiae</name>
    <dbReference type="NCBI Taxonomy" id="680125"/>
    <lineage>
        <taxon>Bacteria</taxon>
        <taxon>Pseudomonadati</taxon>
        <taxon>Pseudomonadota</taxon>
        <taxon>Alphaproteobacteria</taxon>
        <taxon>Sphingomonadales</taxon>
        <taxon>Sphingomonadaceae</taxon>
        <taxon>Parasphingopyxis</taxon>
    </lineage>
</organism>
<keyword evidence="2" id="KW-0732">Signal</keyword>
<name>A0A3D9FCR2_9SPHN</name>
<dbReference type="EMBL" id="QRDP01000004">
    <property type="protein sequence ID" value="RED15594.1"/>
    <property type="molecule type" value="Genomic_DNA"/>
</dbReference>
<dbReference type="AlphaFoldDB" id="A0A3D9FCR2"/>
<keyword evidence="4" id="KW-1185">Reference proteome</keyword>
<comment type="caution">
    <text evidence="3">The sequence shown here is derived from an EMBL/GenBank/DDBJ whole genome shotgun (WGS) entry which is preliminary data.</text>
</comment>
<evidence type="ECO:0000313" key="3">
    <source>
        <dbReference type="EMBL" id="RED15594.1"/>
    </source>
</evidence>
<reference evidence="3 4" key="1">
    <citation type="submission" date="2018-07" db="EMBL/GenBank/DDBJ databases">
        <title>Genomic Encyclopedia of Type Strains, Phase IV (KMG-IV): sequencing the most valuable type-strain genomes for metagenomic binning, comparative biology and taxonomic classification.</title>
        <authorList>
            <person name="Goeker M."/>
        </authorList>
    </citation>
    <scope>NUCLEOTIDE SEQUENCE [LARGE SCALE GENOMIC DNA]</scope>
    <source>
        <strain evidence="3 4">DSM 26725</strain>
    </source>
</reference>